<dbReference type="eggNOG" id="COG3266">
    <property type="taxonomic scope" value="Bacteria"/>
</dbReference>
<dbReference type="Proteomes" id="UP000028521">
    <property type="component" value="Unassembled WGS sequence"/>
</dbReference>
<dbReference type="AlphaFoldDB" id="A0A084TI24"/>
<keyword evidence="2" id="KW-1133">Transmembrane helix</keyword>
<evidence type="ECO:0000259" key="3">
    <source>
        <dbReference type="Pfam" id="PF19573"/>
    </source>
</evidence>
<evidence type="ECO:0000313" key="5">
    <source>
        <dbReference type="Proteomes" id="UP000028521"/>
    </source>
</evidence>
<reference evidence="5" key="2">
    <citation type="submission" date="2014-07" db="EMBL/GenBank/DDBJ databases">
        <title>Genome sequence of Mangrovimonas yunxiaonensis.</title>
        <authorList>
            <person name="Li Y."/>
            <person name="Zheng T."/>
        </authorList>
    </citation>
    <scope>NUCLEOTIDE SEQUENCE [LARGE SCALE GENOMIC DNA]</scope>
    <source>
        <strain evidence="5">LY01</strain>
    </source>
</reference>
<evidence type="ECO:0000256" key="2">
    <source>
        <dbReference type="SAM" id="Phobius"/>
    </source>
</evidence>
<dbReference type="SUPFAM" id="SSF56925">
    <property type="entry name" value="OMPA-like"/>
    <property type="match status" value="1"/>
</dbReference>
<feature type="region of interest" description="Disordered" evidence="1">
    <location>
        <begin position="68"/>
        <end position="233"/>
    </location>
</feature>
<feature type="transmembrane region" description="Helical" evidence="2">
    <location>
        <begin position="42"/>
        <end position="63"/>
    </location>
</feature>
<feature type="compositionally biased region" description="Low complexity" evidence="1">
    <location>
        <begin position="109"/>
        <end position="126"/>
    </location>
</feature>
<dbReference type="RefSeq" id="WP_036121495.1">
    <property type="nucleotide sequence ID" value="NZ_BMET01000001.1"/>
</dbReference>
<dbReference type="Pfam" id="PF19573">
    <property type="entry name" value="DUF6089"/>
    <property type="match status" value="1"/>
</dbReference>
<dbReference type="InterPro" id="IPR045743">
    <property type="entry name" value="DUF6089"/>
</dbReference>
<dbReference type="EMBL" id="JPFK01000007">
    <property type="protein sequence ID" value="KFB00360.1"/>
    <property type="molecule type" value="Genomic_DNA"/>
</dbReference>
<dbReference type="STRING" id="1197477.IA57_07685"/>
<dbReference type="OrthoDB" id="1452596at2"/>
<organism evidence="4 5">
    <name type="scientific">Mangrovimonas yunxiaonensis</name>
    <dbReference type="NCBI Taxonomy" id="1197477"/>
    <lineage>
        <taxon>Bacteria</taxon>
        <taxon>Pseudomonadati</taxon>
        <taxon>Bacteroidota</taxon>
        <taxon>Flavobacteriia</taxon>
        <taxon>Flavobacteriales</taxon>
        <taxon>Flavobacteriaceae</taxon>
        <taxon>Mangrovimonas</taxon>
    </lineage>
</organism>
<name>A0A084TI24_9FLAO</name>
<feature type="domain" description="DUF6089" evidence="3">
    <location>
        <begin position="299"/>
        <end position="393"/>
    </location>
</feature>
<accession>A0A084TI24</accession>
<feature type="compositionally biased region" description="Polar residues" evidence="1">
    <location>
        <begin position="224"/>
        <end position="233"/>
    </location>
</feature>
<reference evidence="4 5" key="1">
    <citation type="journal article" date="2014" name="Genome Announc.">
        <title>Draft Genome Sequence of the Algicidal Bacterium Mangrovimonas yunxiaonensis Strain LY01.</title>
        <authorList>
            <person name="Li Y."/>
            <person name="Zhu H."/>
            <person name="Li C."/>
            <person name="Zhang H."/>
            <person name="Chen Z."/>
            <person name="Zheng W."/>
            <person name="Xu H."/>
            <person name="Zheng T."/>
        </authorList>
    </citation>
    <scope>NUCLEOTIDE SEQUENCE [LARGE SCALE GENOMIC DNA]</scope>
    <source>
        <strain evidence="4 5">LY01</strain>
    </source>
</reference>
<gene>
    <name evidence="4" type="ORF">IA57_07685</name>
</gene>
<keyword evidence="5" id="KW-1185">Reference proteome</keyword>
<dbReference type="InterPro" id="IPR011250">
    <property type="entry name" value="OMP/PagP_B-barrel"/>
</dbReference>
<protein>
    <recommendedName>
        <fullName evidence="3">DUF6089 domain-containing protein</fullName>
    </recommendedName>
</protein>
<keyword evidence="2" id="KW-0812">Transmembrane</keyword>
<feature type="compositionally biased region" description="Low complexity" evidence="1">
    <location>
        <begin position="73"/>
        <end position="88"/>
    </location>
</feature>
<comment type="caution">
    <text evidence="4">The sequence shown here is derived from an EMBL/GenBank/DDBJ whole genome shotgun (WGS) entry which is preliminary data.</text>
</comment>
<feature type="compositionally biased region" description="Polar residues" evidence="1">
    <location>
        <begin position="135"/>
        <end position="181"/>
    </location>
</feature>
<dbReference type="Gene3D" id="2.40.160.20">
    <property type="match status" value="1"/>
</dbReference>
<evidence type="ECO:0000313" key="4">
    <source>
        <dbReference type="EMBL" id="KFB00360.1"/>
    </source>
</evidence>
<sequence length="417" mass="46287">MESKTPLGKGIKERLQNYSASPDDVVWEHIARELKPKKKRRLLILWWGIPALLLVLIALGQYWQLSKSSISPNNNTTTQTRAKTTNTNAPKNQHKPKSTHSNGTVSTFKTAPVKATQAVTTKATETPVPPLAGPSKNTLATAFATPKQTPGTTKLNPATNQGEHPTTGQVKQAIAAQTSASKHGLSSRKNATKQRHKSTSSENIPDSLKSDTLTHKPLQPEDAQATTEASKDSVSTSKPLKKWSLYPYISRTQYNGFKKSFSDNNRISYGVYLTFRPANKLSFRSGVSLLNLQQTWTDNGTTFQQKIAYAEIPLELKYKLIDKKITPYVFTGLSYLFVYDATINERGHSTGYSSSNKTDFNQSSLALNAGLGVQTNVFKNLYLTVESGFKYYVAPYRNYEKVLPYTISISAGIEYRF</sequence>
<evidence type="ECO:0000256" key="1">
    <source>
        <dbReference type="SAM" id="MobiDB-lite"/>
    </source>
</evidence>
<keyword evidence="2" id="KW-0472">Membrane</keyword>
<feature type="compositionally biased region" description="Polar residues" evidence="1">
    <location>
        <begin position="99"/>
        <end position="108"/>
    </location>
</feature>
<proteinExistence type="predicted"/>